<accession>X1LMQ0</accession>
<dbReference type="InterPro" id="IPR029044">
    <property type="entry name" value="Nucleotide-diphossugar_trans"/>
</dbReference>
<gene>
    <name evidence="2" type="ORF">S03H2_71900</name>
</gene>
<feature type="domain" description="Glycosyltransferase 2-like" evidence="1">
    <location>
        <begin position="4"/>
        <end position="43"/>
    </location>
</feature>
<reference evidence="2" key="1">
    <citation type="journal article" date="2014" name="Front. Microbiol.">
        <title>High frequency of phylogenetically diverse reductive dehalogenase-homologous genes in deep subseafloor sedimentary metagenomes.</title>
        <authorList>
            <person name="Kawai M."/>
            <person name="Futagami T."/>
            <person name="Toyoda A."/>
            <person name="Takaki Y."/>
            <person name="Nishi S."/>
            <person name="Hori S."/>
            <person name="Arai W."/>
            <person name="Tsubouchi T."/>
            <person name="Morono Y."/>
            <person name="Uchiyama I."/>
            <person name="Ito T."/>
            <person name="Fujiyama A."/>
            <person name="Inagaki F."/>
            <person name="Takami H."/>
        </authorList>
    </citation>
    <scope>NUCLEOTIDE SEQUENCE</scope>
    <source>
        <strain evidence="2">Expedition CK06-06</strain>
    </source>
</reference>
<sequence length="43" mass="4727">MEISIVVTVKNEGEEIENFLNSLFNQSLKAKEITIVDGGSTDN</sequence>
<feature type="non-terminal residue" evidence="2">
    <location>
        <position position="43"/>
    </location>
</feature>
<dbReference type="AlphaFoldDB" id="X1LMQ0"/>
<organism evidence="2">
    <name type="scientific">marine sediment metagenome</name>
    <dbReference type="NCBI Taxonomy" id="412755"/>
    <lineage>
        <taxon>unclassified sequences</taxon>
        <taxon>metagenomes</taxon>
        <taxon>ecological metagenomes</taxon>
    </lineage>
</organism>
<dbReference type="EMBL" id="BARU01048331">
    <property type="protein sequence ID" value="GAH95413.1"/>
    <property type="molecule type" value="Genomic_DNA"/>
</dbReference>
<dbReference type="InterPro" id="IPR001173">
    <property type="entry name" value="Glyco_trans_2-like"/>
</dbReference>
<dbReference type="Gene3D" id="3.90.550.10">
    <property type="entry name" value="Spore Coat Polysaccharide Biosynthesis Protein SpsA, Chain A"/>
    <property type="match status" value="1"/>
</dbReference>
<dbReference type="SUPFAM" id="SSF53448">
    <property type="entry name" value="Nucleotide-diphospho-sugar transferases"/>
    <property type="match status" value="1"/>
</dbReference>
<name>X1LMQ0_9ZZZZ</name>
<comment type="caution">
    <text evidence="2">The sequence shown here is derived from an EMBL/GenBank/DDBJ whole genome shotgun (WGS) entry which is preliminary data.</text>
</comment>
<evidence type="ECO:0000259" key="1">
    <source>
        <dbReference type="Pfam" id="PF00535"/>
    </source>
</evidence>
<dbReference type="Pfam" id="PF00535">
    <property type="entry name" value="Glycos_transf_2"/>
    <property type="match status" value="1"/>
</dbReference>
<evidence type="ECO:0000313" key="2">
    <source>
        <dbReference type="EMBL" id="GAH95413.1"/>
    </source>
</evidence>
<protein>
    <recommendedName>
        <fullName evidence="1">Glycosyltransferase 2-like domain-containing protein</fullName>
    </recommendedName>
</protein>
<proteinExistence type="predicted"/>